<reference evidence="2 3" key="1">
    <citation type="submission" date="2019-11" db="EMBL/GenBank/DDBJ databases">
        <authorList>
            <person name="Li X.-J."/>
            <person name="Feng X.-M."/>
        </authorList>
    </citation>
    <scope>NUCLEOTIDE SEQUENCE [LARGE SCALE GENOMIC DNA]</scope>
    <source>
        <strain evidence="2 3">XMNu-373</strain>
    </source>
</reference>
<dbReference type="AlphaFoldDB" id="A0A7K3LYD3"/>
<feature type="domain" description="VWFA" evidence="1">
    <location>
        <begin position="347"/>
        <end position="544"/>
    </location>
</feature>
<comment type="caution">
    <text evidence="2">The sequence shown here is derived from an EMBL/GenBank/DDBJ whole genome shotgun (WGS) entry which is preliminary data.</text>
</comment>
<dbReference type="InterPro" id="IPR002035">
    <property type="entry name" value="VWF_A"/>
</dbReference>
<name>A0A7K3LYD3_9ACTN</name>
<evidence type="ECO:0000313" key="3">
    <source>
        <dbReference type="Proteomes" id="UP000460435"/>
    </source>
</evidence>
<evidence type="ECO:0000259" key="1">
    <source>
        <dbReference type="PROSITE" id="PS50234"/>
    </source>
</evidence>
<protein>
    <submittedName>
        <fullName evidence="2">VWA domain-containing protein</fullName>
    </submittedName>
</protein>
<dbReference type="InterPro" id="IPR036465">
    <property type="entry name" value="vWFA_dom_sf"/>
</dbReference>
<dbReference type="EMBL" id="WLZY01000001">
    <property type="protein sequence ID" value="NDL56035.1"/>
    <property type="molecule type" value="Genomic_DNA"/>
</dbReference>
<dbReference type="Pfam" id="PF00092">
    <property type="entry name" value="VWA"/>
    <property type="match status" value="1"/>
</dbReference>
<gene>
    <name evidence="2" type="ORF">F7O44_03000</name>
</gene>
<dbReference type="Pfam" id="PF13531">
    <property type="entry name" value="SBP_bac_11"/>
    <property type="match status" value="1"/>
</dbReference>
<dbReference type="SUPFAM" id="SSF53300">
    <property type="entry name" value="vWA-like"/>
    <property type="match status" value="1"/>
</dbReference>
<evidence type="ECO:0000313" key="2">
    <source>
        <dbReference type="EMBL" id="NDL56035.1"/>
    </source>
</evidence>
<keyword evidence="3" id="KW-1185">Reference proteome</keyword>
<organism evidence="2 3">
    <name type="scientific">Phytoactinopolyspora mesophila</name>
    <dbReference type="NCBI Taxonomy" id="2650750"/>
    <lineage>
        <taxon>Bacteria</taxon>
        <taxon>Bacillati</taxon>
        <taxon>Actinomycetota</taxon>
        <taxon>Actinomycetes</taxon>
        <taxon>Jiangellales</taxon>
        <taxon>Jiangellaceae</taxon>
        <taxon>Phytoactinopolyspora</taxon>
    </lineage>
</organism>
<dbReference type="SMART" id="SM00327">
    <property type="entry name" value="VWA"/>
    <property type="match status" value="1"/>
</dbReference>
<sequence length="553" mass="58146">MPGRHASAAQQGTPLGRILTITVVILAVLVAGAFGARELLSAQANSCDADDVVQVAAAPAIAATIDRLAAAYQEIDDELSGCDELNVVSVPGFQVAPTVGTPDGPDLWIPDSSLWGHRIEDPSQVEQLAHVASSPLVVVAPRSVASELGWPDGDYSWRQIIGDDRARMIDPGTTTEGFAGLLAVRESLSADLEEVQLVGALAGAAQSAVPSVGEAYDGLSAETRATALFPASEQSVIEYNHTSEGDGVVALYPVEGTFVFDFPAFAVPGEDASVPDVVTGFVGYLSTPEAVEQLHDDGFRSADGAAAATAGVYDGTQPAMPELFEEPEAAALAELSQLWAALSQQMRMLTVIDVSGSMNTETSGGSTRIELTRDAAGAAIELLAPTSEVGLWIFSVLLDPPNHHEELFPVARMDEETGEQTRFDELVATLGELPGLVGGGTALYDTTLAAFRHMNETYAPEKVNSVVLMTDGKDEDHPDSIGIDALLAALAEEFDPEAPVPIITIGISPEADMASLERISEATGTTAYLAENPEDIGEVFMRAMLERQCRPNC</sequence>
<proteinExistence type="predicted"/>
<dbReference type="Proteomes" id="UP000460435">
    <property type="component" value="Unassembled WGS sequence"/>
</dbReference>
<dbReference type="Gene3D" id="3.40.50.410">
    <property type="entry name" value="von Willebrand factor, type A domain"/>
    <property type="match status" value="1"/>
</dbReference>
<dbReference type="PROSITE" id="PS50234">
    <property type="entry name" value="VWFA"/>
    <property type="match status" value="1"/>
</dbReference>
<accession>A0A7K3LYD3</accession>